<dbReference type="PANTHER" id="PTHR11012">
    <property type="entry name" value="PROTEIN KINASE-LIKE DOMAIN-CONTAINING"/>
    <property type="match status" value="1"/>
</dbReference>
<dbReference type="InterPro" id="IPR004119">
    <property type="entry name" value="EcKL"/>
</dbReference>
<gene>
    <name evidence="1" type="ORF">METZ01_LOCUS205649</name>
</gene>
<dbReference type="AlphaFoldDB" id="A0A382EQZ2"/>
<reference evidence="1" key="1">
    <citation type="submission" date="2018-05" db="EMBL/GenBank/DDBJ databases">
        <authorList>
            <person name="Lanie J.A."/>
            <person name="Ng W.-L."/>
            <person name="Kazmierczak K.M."/>
            <person name="Andrzejewski T.M."/>
            <person name="Davidsen T.M."/>
            <person name="Wayne K.J."/>
            <person name="Tettelin H."/>
            <person name="Glass J.I."/>
            <person name="Rusch D."/>
            <person name="Podicherti R."/>
            <person name="Tsui H.-C.T."/>
            <person name="Winkler M.E."/>
        </authorList>
    </citation>
    <scope>NUCLEOTIDE SEQUENCE</scope>
</reference>
<evidence type="ECO:0008006" key="2">
    <source>
        <dbReference type="Google" id="ProtNLM"/>
    </source>
</evidence>
<dbReference type="EMBL" id="UINC01045710">
    <property type="protein sequence ID" value="SVB52795.1"/>
    <property type="molecule type" value="Genomic_DNA"/>
</dbReference>
<evidence type="ECO:0000313" key="1">
    <source>
        <dbReference type="EMBL" id="SVB52795.1"/>
    </source>
</evidence>
<dbReference type="SUPFAM" id="SSF56112">
    <property type="entry name" value="Protein kinase-like (PK-like)"/>
    <property type="match status" value="1"/>
</dbReference>
<accession>A0A382EQZ2</accession>
<dbReference type="InterPro" id="IPR011009">
    <property type="entry name" value="Kinase-like_dom_sf"/>
</dbReference>
<protein>
    <recommendedName>
        <fullName evidence="2">Aminoglycoside phosphotransferase domain-containing protein</fullName>
    </recommendedName>
</protein>
<dbReference type="Pfam" id="PF02958">
    <property type="entry name" value="EcKL"/>
    <property type="match status" value="1"/>
</dbReference>
<name>A0A382EQZ2_9ZZZZ</name>
<dbReference type="PANTHER" id="PTHR11012:SF30">
    <property type="entry name" value="PROTEIN KINASE-LIKE DOMAIN-CONTAINING"/>
    <property type="match status" value="1"/>
</dbReference>
<feature type="non-terminal residue" evidence="1">
    <location>
        <position position="235"/>
    </location>
</feature>
<proteinExistence type="predicted"/>
<sequence length="235" mass="26028">MAIVLQNASEFTVDLANQLLKDELSETVSSVSVKPLGEGVGLMSSIGRAKLQMSGGSQKSVIVKVIAQTENVEISKNLNFYANEINYYRHLASLNPIASPRCLFADIDAQTQDFLLILEDLGDDAAGDQLQDCSDELLELAFRQAGQMHGTFWGKTENYPWLKYQNNPELTKFKQQVIYQPGIEPTLNNFGDCFSGNLPDVVTEIGEQFAVLFDRAMSGPQTIVHGDFRVDNMLL</sequence>
<organism evidence="1">
    <name type="scientific">marine metagenome</name>
    <dbReference type="NCBI Taxonomy" id="408172"/>
    <lineage>
        <taxon>unclassified sequences</taxon>
        <taxon>metagenomes</taxon>
        <taxon>ecological metagenomes</taxon>
    </lineage>
</organism>